<dbReference type="InterPro" id="IPR004875">
    <property type="entry name" value="DDE_SF_endonuclease_dom"/>
</dbReference>
<reference evidence="4" key="1">
    <citation type="submission" date="2019-10" db="EMBL/GenBank/DDBJ databases">
        <title>Conservation and host-specific expression of non-tandemly repeated heterogenous ribosome RNA gene in arbuscular mycorrhizal fungi.</title>
        <authorList>
            <person name="Maeda T."/>
            <person name="Kobayashi Y."/>
            <person name="Nakagawa T."/>
            <person name="Ezawa T."/>
            <person name="Yamaguchi K."/>
            <person name="Bino T."/>
            <person name="Nishimoto Y."/>
            <person name="Shigenobu S."/>
            <person name="Kawaguchi M."/>
        </authorList>
    </citation>
    <scope>NUCLEOTIDE SEQUENCE</scope>
    <source>
        <strain evidence="4">HR1</strain>
    </source>
</reference>
<dbReference type="InterPro" id="IPR010921">
    <property type="entry name" value="Trp_repressor/repl_initiator"/>
</dbReference>
<dbReference type="Proteomes" id="UP000615446">
    <property type="component" value="Unassembled WGS sequence"/>
</dbReference>
<dbReference type="SMART" id="SM00674">
    <property type="entry name" value="CENPB"/>
    <property type="match status" value="1"/>
</dbReference>
<evidence type="ECO:0000313" key="4">
    <source>
        <dbReference type="EMBL" id="GES87023.1"/>
    </source>
</evidence>
<gene>
    <name evidence="4" type="ORF">RCL2_001404800</name>
</gene>
<dbReference type="SUPFAM" id="SSF48295">
    <property type="entry name" value="TrpR-like"/>
    <property type="match status" value="1"/>
</dbReference>
<dbReference type="InterPro" id="IPR018586">
    <property type="entry name" value="Brinker_DNA-bd"/>
</dbReference>
<dbReference type="EMBL" id="BLAL01000162">
    <property type="protein sequence ID" value="GES87023.1"/>
    <property type="molecule type" value="Genomic_DNA"/>
</dbReference>
<dbReference type="GO" id="GO:0005634">
    <property type="term" value="C:nucleus"/>
    <property type="evidence" value="ECO:0007669"/>
    <property type="project" value="TreeGrafter"/>
</dbReference>
<dbReference type="InterPro" id="IPR009057">
    <property type="entry name" value="Homeodomain-like_sf"/>
</dbReference>
<protein>
    <submittedName>
        <fullName evidence="4">Pogo transposable element with KRAB domain</fullName>
    </submittedName>
</protein>
<dbReference type="AlphaFoldDB" id="A0A8H3LEG1"/>
<dbReference type="OrthoDB" id="10582535at2759"/>
<dbReference type="PANTHER" id="PTHR19303">
    <property type="entry name" value="TRANSPOSON"/>
    <property type="match status" value="1"/>
</dbReference>
<dbReference type="GO" id="GO:0043565">
    <property type="term" value="F:sequence-specific DNA binding"/>
    <property type="evidence" value="ECO:0007669"/>
    <property type="project" value="InterPro"/>
</dbReference>
<name>A0A8H3LEG1_9GLOM</name>
<keyword evidence="1" id="KW-0238">DNA-binding</keyword>
<dbReference type="Gene3D" id="1.10.10.60">
    <property type="entry name" value="Homeodomain-like"/>
    <property type="match status" value="2"/>
</dbReference>
<sequence length="556" mass="64525">MVVIGNKRNKKARNRLPQKKRRQWNVREKLMIVHYFENNNRNVRGTAKKFNIQPKQLRDWSNKKGILLTTASHVAKLHSGKPAKYPKLEDDLFVWISEKRANGNAITQKIITNKAISLSKSPEFLANNLGIAGFKFSSKWLDGFLGRYDLSERCRTTVAQQLPSDLIEKQNIFLSYVMYLRIHNKYELKYMGNMDETPMWFDLPSNTTINQKGAKMVNIRTTGHEQSSFTVILACMADGTKLPAVCIFKLKNVLKEKFPNVEKNTNMAVISGGCTSKLQPLDVAINKSFKSKVINNIQFFTLFLFLVANIDEITAGKIKRPSYSTVVTWVKESWDEISEDLIQRSFKSCEISTNLDGSEDDCIGDHDSLLDRDNKMIENSDDSTDENYEEYTEEVDYENKWDIEVDRKEDQEEDNDEGEGEEEDGGNYDYQDSDDEEICHRLEELNKIYKAGLLFEGESVEYLSKDCIYKATLHKGCLCIKDGKYRLFIEFIRAVRGLRPDELLTPYVFQSLKVNGMTYWEVRDKIYKFVSYKNEDNLFIDHLSIPWYNDLEKCLR</sequence>
<dbReference type="PROSITE" id="PS51253">
    <property type="entry name" value="HTH_CENPB"/>
    <property type="match status" value="1"/>
</dbReference>
<dbReference type="Pfam" id="PF03221">
    <property type="entry name" value="HTH_Tnp_Tc5"/>
    <property type="match status" value="1"/>
</dbReference>
<feature type="region of interest" description="Disordered" evidence="2">
    <location>
        <begin position="373"/>
        <end position="433"/>
    </location>
</feature>
<feature type="compositionally biased region" description="Acidic residues" evidence="2">
    <location>
        <begin position="379"/>
        <end position="396"/>
    </location>
</feature>
<comment type="caution">
    <text evidence="4">The sequence shown here is derived from an EMBL/GenBank/DDBJ whole genome shotgun (WGS) entry which is preliminary data.</text>
</comment>
<dbReference type="Pfam" id="PF09607">
    <property type="entry name" value="BrkDBD"/>
    <property type="match status" value="1"/>
</dbReference>
<evidence type="ECO:0000259" key="3">
    <source>
        <dbReference type="PROSITE" id="PS51253"/>
    </source>
</evidence>
<evidence type="ECO:0000256" key="1">
    <source>
        <dbReference type="ARBA" id="ARBA00023125"/>
    </source>
</evidence>
<accession>A0A8H3LEG1</accession>
<feature type="domain" description="HTH CENPB-type" evidence="3">
    <location>
        <begin position="76"/>
        <end position="154"/>
    </location>
</feature>
<feature type="compositionally biased region" description="Acidic residues" evidence="2">
    <location>
        <begin position="411"/>
        <end position="433"/>
    </location>
</feature>
<dbReference type="Pfam" id="PF03184">
    <property type="entry name" value="DDE_1"/>
    <property type="match status" value="1"/>
</dbReference>
<evidence type="ECO:0000313" key="5">
    <source>
        <dbReference type="Proteomes" id="UP000615446"/>
    </source>
</evidence>
<dbReference type="InterPro" id="IPR006600">
    <property type="entry name" value="HTH_CenpB_DNA-bd_dom"/>
</dbReference>
<organism evidence="4 5">
    <name type="scientific">Rhizophagus clarus</name>
    <dbReference type="NCBI Taxonomy" id="94130"/>
    <lineage>
        <taxon>Eukaryota</taxon>
        <taxon>Fungi</taxon>
        <taxon>Fungi incertae sedis</taxon>
        <taxon>Mucoromycota</taxon>
        <taxon>Glomeromycotina</taxon>
        <taxon>Glomeromycetes</taxon>
        <taxon>Glomerales</taxon>
        <taxon>Glomeraceae</taxon>
        <taxon>Rhizophagus</taxon>
    </lineage>
</organism>
<dbReference type="InterPro" id="IPR050863">
    <property type="entry name" value="CenT-Element_Derived"/>
</dbReference>
<proteinExistence type="predicted"/>
<feature type="compositionally biased region" description="Basic and acidic residues" evidence="2">
    <location>
        <begin position="397"/>
        <end position="410"/>
    </location>
</feature>
<evidence type="ECO:0000256" key="2">
    <source>
        <dbReference type="SAM" id="MobiDB-lite"/>
    </source>
</evidence>
<dbReference type="SUPFAM" id="SSF46689">
    <property type="entry name" value="Homeodomain-like"/>
    <property type="match status" value="1"/>
</dbReference>